<keyword evidence="3" id="KW-1185">Reference proteome</keyword>
<feature type="signal peptide" evidence="1">
    <location>
        <begin position="1"/>
        <end position="25"/>
    </location>
</feature>
<dbReference type="STRING" id="1210089.GCA_001613165_01064"/>
<dbReference type="RefSeq" id="WP_068014475.1">
    <property type="nucleotide sequence ID" value="NZ_QQAZ01000004.1"/>
</dbReference>
<comment type="caution">
    <text evidence="2">The sequence shown here is derived from an EMBL/GenBank/DDBJ whole genome shotgun (WGS) entry which is preliminary data.</text>
</comment>
<protein>
    <recommendedName>
        <fullName evidence="4">Porin</fullName>
    </recommendedName>
</protein>
<name>A0A370H5Q3_9NOCA</name>
<evidence type="ECO:0008006" key="4">
    <source>
        <dbReference type="Google" id="ProtNLM"/>
    </source>
</evidence>
<dbReference type="OrthoDB" id="4569631at2"/>
<accession>A0A370H5Q3</accession>
<sequence length="74" mass="7591">MTKKILAAGLLALGVVGVGSAAAHAGEVATEGSYSTIEACDAEGKNGKFQGDAQYTGYECRPGDDGLFYLFLTN</sequence>
<organism evidence="2 3">
    <name type="scientific">Nocardia mexicana</name>
    <dbReference type="NCBI Taxonomy" id="279262"/>
    <lineage>
        <taxon>Bacteria</taxon>
        <taxon>Bacillati</taxon>
        <taxon>Actinomycetota</taxon>
        <taxon>Actinomycetes</taxon>
        <taxon>Mycobacteriales</taxon>
        <taxon>Nocardiaceae</taxon>
        <taxon>Nocardia</taxon>
    </lineage>
</organism>
<keyword evidence="1" id="KW-0732">Signal</keyword>
<dbReference type="Proteomes" id="UP000255355">
    <property type="component" value="Unassembled WGS sequence"/>
</dbReference>
<reference evidence="2 3" key="1">
    <citation type="submission" date="2018-07" db="EMBL/GenBank/DDBJ databases">
        <title>Genomic Encyclopedia of Type Strains, Phase IV (KMG-IV): sequencing the most valuable type-strain genomes for metagenomic binning, comparative biology and taxonomic classification.</title>
        <authorList>
            <person name="Goeker M."/>
        </authorList>
    </citation>
    <scope>NUCLEOTIDE SEQUENCE [LARGE SCALE GENOMIC DNA]</scope>
    <source>
        <strain evidence="2 3">DSM 44952</strain>
    </source>
</reference>
<gene>
    <name evidence="2" type="ORF">DFR68_10427</name>
</gene>
<dbReference type="AlphaFoldDB" id="A0A370H5Q3"/>
<proteinExistence type="predicted"/>
<evidence type="ECO:0000313" key="2">
    <source>
        <dbReference type="EMBL" id="RDI51544.1"/>
    </source>
</evidence>
<evidence type="ECO:0000313" key="3">
    <source>
        <dbReference type="Proteomes" id="UP000255355"/>
    </source>
</evidence>
<dbReference type="EMBL" id="QQAZ01000004">
    <property type="protein sequence ID" value="RDI51544.1"/>
    <property type="molecule type" value="Genomic_DNA"/>
</dbReference>
<evidence type="ECO:0000256" key="1">
    <source>
        <dbReference type="SAM" id="SignalP"/>
    </source>
</evidence>
<feature type="chain" id="PRO_5038720299" description="Porin" evidence="1">
    <location>
        <begin position="26"/>
        <end position="74"/>
    </location>
</feature>